<organism evidence="2 3">
    <name type="scientific">Xenorhabdus doucetiae</name>
    <dbReference type="NCBI Taxonomy" id="351671"/>
    <lineage>
        <taxon>Bacteria</taxon>
        <taxon>Pseudomonadati</taxon>
        <taxon>Pseudomonadota</taxon>
        <taxon>Gammaproteobacteria</taxon>
        <taxon>Enterobacterales</taxon>
        <taxon>Morganellaceae</taxon>
        <taxon>Xenorhabdus</taxon>
    </lineage>
</organism>
<feature type="transmembrane region" description="Helical" evidence="1">
    <location>
        <begin position="21"/>
        <end position="39"/>
    </location>
</feature>
<proteinExistence type="predicted"/>
<dbReference type="Proteomes" id="UP000032721">
    <property type="component" value="Chromosome"/>
</dbReference>
<evidence type="ECO:0000256" key="1">
    <source>
        <dbReference type="SAM" id="Phobius"/>
    </source>
</evidence>
<gene>
    <name evidence="2" type="ORF">XDD1_1545</name>
</gene>
<dbReference type="HOGENOM" id="CLU_3298816_0_0_6"/>
<protein>
    <submittedName>
        <fullName evidence="2">Uncharacterized protein</fullName>
    </submittedName>
</protein>
<keyword evidence="1" id="KW-0472">Membrane</keyword>
<keyword evidence="1" id="KW-1133">Transmembrane helix</keyword>
<dbReference type="AlphaFoldDB" id="A0A068QR62"/>
<sequence>MHKNKGFTLKQQKGKSKHTEMQRIFNLYGILLASVWFFSG</sequence>
<evidence type="ECO:0000313" key="2">
    <source>
        <dbReference type="EMBL" id="CDG17244.1"/>
    </source>
</evidence>
<name>A0A068QR62_9GAMM</name>
<accession>A0A068QR62</accession>
<dbReference type="KEGG" id="xdo:XDD1_1545"/>
<evidence type="ECO:0000313" key="3">
    <source>
        <dbReference type="Proteomes" id="UP000032721"/>
    </source>
</evidence>
<keyword evidence="1" id="KW-0812">Transmembrane</keyword>
<dbReference type="EMBL" id="FO704550">
    <property type="protein sequence ID" value="CDG17244.1"/>
    <property type="molecule type" value="Genomic_DNA"/>
</dbReference>
<dbReference type="STRING" id="351671.XDD1_1545"/>
<reference evidence="2 3" key="1">
    <citation type="submission" date="2013-07" db="EMBL/GenBank/DDBJ databases">
        <authorList>
            <person name="Genoscope - CEA"/>
        </authorList>
    </citation>
    <scope>NUCLEOTIDE SEQUENCE [LARGE SCALE GENOMIC DNA]</scope>
    <source>
        <strain evidence="3">FRM16 / DSM 17909</strain>
    </source>
</reference>